<keyword evidence="3" id="KW-1185">Reference proteome</keyword>
<dbReference type="PANTHER" id="PTHR43685">
    <property type="entry name" value="GLYCOSYLTRANSFERASE"/>
    <property type="match status" value="1"/>
</dbReference>
<dbReference type="Gene3D" id="3.90.550.10">
    <property type="entry name" value="Spore Coat Polysaccharide Biosynthesis Protein SpsA, Chain A"/>
    <property type="match status" value="1"/>
</dbReference>
<evidence type="ECO:0000313" key="2">
    <source>
        <dbReference type="EMBL" id="AWW32319.1"/>
    </source>
</evidence>
<organism evidence="2 3">
    <name type="scientific">Echinicola strongylocentroti</name>
    <dbReference type="NCBI Taxonomy" id="1795355"/>
    <lineage>
        <taxon>Bacteria</taxon>
        <taxon>Pseudomonadati</taxon>
        <taxon>Bacteroidota</taxon>
        <taxon>Cytophagia</taxon>
        <taxon>Cytophagales</taxon>
        <taxon>Cyclobacteriaceae</taxon>
        <taxon>Echinicola</taxon>
    </lineage>
</organism>
<name>A0A2Z4INJ2_9BACT</name>
<dbReference type="SUPFAM" id="SSF53448">
    <property type="entry name" value="Nucleotide-diphospho-sugar transferases"/>
    <property type="match status" value="1"/>
</dbReference>
<dbReference type="InterPro" id="IPR029044">
    <property type="entry name" value="Nucleotide-diphossugar_trans"/>
</dbReference>
<dbReference type="OrthoDB" id="396512at2"/>
<protein>
    <submittedName>
        <fullName evidence="2">Glycosyl transferase</fullName>
    </submittedName>
</protein>
<dbReference type="GO" id="GO:0016740">
    <property type="term" value="F:transferase activity"/>
    <property type="evidence" value="ECO:0007669"/>
    <property type="project" value="UniProtKB-KW"/>
</dbReference>
<dbReference type="KEGG" id="est:DN752_20450"/>
<evidence type="ECO:0000313" key="3">
    <source>
        <dbReference type="Proteomes" id="UP000248688"/>
    </source>
</evidence>
<accession>A0A2Z4INJ2</accession>
<sequence>MGQPLVSIIVVCHNQSDFIFEALDSALGQDYPLLEIIIVDNGSTDGSVEKIKTWLWMYDKGRSIKTFLYEEPINYCEAFNEALETAQGEYVIDLSGDDVLRPMHVKTSVKTLLARPDAGLCSSNAYLVKATGEKIDAFFPVSKKGETMGEVPQGDVYEKVIMRYFVSTPTIVFDTLKLKRIGGYDETLVYEDFDIITRLARKYPFVFSDHIGVEKRIHKKSFSVQQYSSRSSAMLHSTVKVCRNIAIMNRSSSERKALIFRCIHETKHALASANFEAAGQLIDLAESLGANGLAIKLCKLWQGMKLDVSFLYERLKR</sequence>
<evidence type="ECO:0000259" key="1">
    <source>
        <dbReference type="Pfam" id="PF00535"/>
    </source>
</evidence>
<keyword evidence="2" id="KW-0808">Transferase</keyword>
<dbReference type="InterPro" id="IPR001173">
    <property type="entry name" value="Glyco_trans_2-like"/>
</dbReference>
<reference evidence="2 3" key="1">
    <citation type="submission" date="2018-06" db="EMBL/GenBank/DDBJ databases">
        <title>Echinicola strongylocentroti sp. nov., isolated from a sea urchin Strongylocentrotus intermedius.</title>
        <authorList>
            <person name="Bae S.S."/>
        </authorList>
    </citation>
    <scope>NUCLEOTIDE SEQUENCE [LARGE SCALE GENOMIC DNA]</scope>
    <source>
        <strain evidence="2 3">MEBiC08714</strain>
    </source>
</reference>
<feature type="domain" description="Glycosyltransferase 2-like" evidence="1">
    <location>
        <begin position="7"/>
        <end position="122"/>
    </location>
</feature>
<dbReference type="EMBL" id="CP030041">
    <property type="protein sequence ID" value="AWW32319.1"/>
    <property type="molecule type" value="Genomic_DNA"/>
</dbReference>
<gene>
    <name evidence="2" type="ORF">DN752_20450</name>
</gene>
<dbReference type="InterPro" id="IPR050834">
    <property type="entry name" value="Glycosyltransf_2"/>
</dbReference>
<dbReference type="Pfam" id="PF00535">
    <property type="entry name" value="Glycos_transf_2"/>
    <property type="match status" value="1"/>
</dbReference>
<proteinExistence type="predicted"/>
<dbReference type="Proteomes" id="UP000248688">
    <property type="component" value="Chromosome"/>
</dbReference>
<dbReference type="PANTHER" id="PTHR43685:SF2">
    <property type="entry name" value="GLYCOSYLTRANSFERASE 2-LIKE DOMAIN-CONTAINING PROTEIN"/>
    <property type="match status" value="1"/>
</dbReference>
<dbReference type="RefSeq" id="WP_112785692.1">
    <property type="nucleotide sequence ID" value="NZ_CP030041.1"/>
</dbReference>
<dbReference type="AlphaFoldDB" id="A0A2Z4INJ2"/>